<dbReference type="RefSeq" id="WP_203112932.1">
    <property type="nucleotide sequence ID" value="NZ_JADOBG010000022.1"/>
</dbReference>
<sequence length="566" mass="64546">MSRFKLFSNYYTDHYKVKLQFIIKSKLGMKNGSVFFDLFHNLFSMHPMVKLRGHLYKVNVLNHIVNSPLAMEQLSALFHKTNRTTLSSKLVKLVSASSLKIEHLIKICKRFHVDVTDDIWEWINHQLLKTTPVWSLAYTHPIRKAWVNYLFENPDRKPEIDPEFASISICGIKLDDTLPYVFNTHHPIAVWFSTQSTVALREKEQQCLIDRSDHPSTVTNTLIYSSNLLNSQALTELKTFALDYSIVLVDIDNLKLILSPLSAKLLQLIRLELKNLGQGGNPAAASDLVRWIPELVRGKVYADIDLPLKYQDNEKMYAIKKAGIPVVVNMGSIVTPPSQKSGTERCAINTDIIAYSDCNDTAVFMSKVAAQLIKIYKDPFTALIDAKAEICETEAFKQIQMRKGTLFDLRKEVEQCKTIVDFYKFVGETLFAKIFHLSEDQVAEFYFSIKYANTNPKFLFMNGRDPQLKIKQVLQKYFKSLVEEISGPGAIYQALGGDELFTSGEYRPARMMPSIPIRALEGYACSNGMTDFISDNIPPWRTQEDDLNQMEFNSSGLSWVPESVKL</sequence>
<name>A0ABS1WDN3_9GAMM</name>
<dbReference type="InterPro" id="IPR031757">
    <property type="entry name" value="Lgt1_Glycosyltransf"/>
</dbReference>
<dbReference type="Gene3D" id="3.90.550.20">
    <property type="match status" value="1"/>
</dbReference>
<accession>A0ABS1WDN3</accession>
<evidence type="ECO:0000259" key="1">
    <source>
        <dbReference type="Pfam" id="PF16849"/>
    </source>
</evidence>
<reference evidence="2 3" key="1">
    <citation type="submission" date="2020-12" db="EMBL/GenBank/DDBJ databases">
        <title>WGS of Legionella: environmental sample.</title>
        <authorList>
            <person name="Cristino S."/>
            <person name="Girolamini L."/>
            <person name="Salaris S."/>
            <person name="Pascale M.R."/>
            <person name="Mazzotta M."/>
            <person name="Orsini M."/>
            <person name="Grottola A."/>
        </authorList>
    </citation>
    <scope>NUCLEOTIDE SEQUENCE [LARGE SCALE GENOMIC DNA]</scope>
    <source>
        <strain evidence="2 3">30cs62</strain>
    </source>
</reference>
<proteinExistence type="predicted"/>
<organism evidence="2 3">
    <name type="scientific">Legionella bononiensis</name>
    <dbReference type="NCBI Taxonomy" id="2793102"/>
    <lineage>
        <taxon>Bacteria</taxon>
        <taxon>Pseudomonadati</taxon>
        <taxon>Pseudomonadota</taxon>
        <taxon>Gammaproteobacteria</taxon>
        <taxon>Legionellales</taxon>
        <taxon>Legionellaceae</taxon>
        <taxon>Legionella</taxon>
    </lineage>
</organism>
<evidence type="ECO:0000313" key="2">
    <source>
        <dbReference type="EMBL" id="MBL7527468.1"/>
    </source>
</evidence>
<protein>
    <recommendedName>
        <fullName evidence="1">Lgt1 glycosyltransferase domain-containing protein</fullName>
    </recommendedName>
</protein>
<dbReference type="Pfam" id="PF16849">
    <property type="entry name" value="Glyco_transf_88"/>
    <property type="match status" value="1"/>
</dbReference>
<dbReference type="Proteomes" id="UP000809910">
    <property type="component" value="Unassembled WGS sequence"/>
</dbReference>
<comment type="caution">
    <text evidence="2">The sequence shown here is derived from an EMBL/GenBank/DDBJ whole genome shotgun (WGS) entry which is preliminary data.</text>
</comment>
<dbReference type="EMBL" id="JADWVN010000026">
    <property type="protein sequence ID" value="MBL7527468.1"/>
    <property type="molecule type" value="Genomic_DNA"/>
</dbReference>
<evidence type="ECO:0000313" key="3">
    <source>
        <dbReference type="Proteomes" id="UP000809910"/>
    </source>
</evidence>
<feature type="domain" description="Lgt1 glycosyltransferase" evidence="1">
    <location>
        <begin position="169"/>
        <end position="562"/>
    </location>
</feature>
<gene>
    <name evidence="2" type="ORF">I5282_12925</name>
</gene>
<keyword evidence="3" id="KW-1185">Reference proteome</keyword>